<dbReference type="InterPro" id="IPR050789">
    <property type="entry name" value="Diverse_Enzym_Activities"/>
</dbReference>
<protein>
    <submittedName>
        <fullName evidence="3">Class C beta-lactamase-related serine hydrolase</fullName>
    </submittedName>
</protein>
<dbReference type="PANTHER" id="PTHR43283:SF7">
    <property type="entry name" value="BETA-LACTAMASE-RELATED DOMAIN-CONTAINING PROTEIN"/>
    <property type="match status" value="1"/>
</dbReference>
<evidence type="ECO:0000259" key="2">
    <source>
        <dbReference type="Pfam" id="PF00144"/>
    </source>
</evidence>
<evidence type="ECO:0000313" key="3">
    <source>
        <dbReference type="EMBL" id="RMI30128.1"/>
    </source>
</evidence>
<dbReference type="Pfam" id="PF00144">
    <property type="entry name" value="Beta-lactamase"/>
    <property type="match status" value="1"/>
</dbReference>
<dbReference type="PANTHER" id="PTHR43283">
    <property type="entry name" value="BETA-LACTAMASE-RELATED"/>
    <property type="match status" value="1"/>
</dbReference>
<accession>A0A3M2L6H2</accession>
<gene>
    <name evidence="3" type="ORF">EBN03_23170</name>
</gene>
<evidence type="ECO:0000256" key="1">
    <source>
        <dbReference type="SAM" id="MobiDB-lite"/>
    </source>
</evidence>
<comment type="caution">
    <text evidence="3">The sequence shown here is derived from an EMBL/GenBank/DDBJ whole genome shotgun (WGS) entry which is preliminary data.</text>
</comment>
<keyword evidence="4" id="KW-1185">Reference proteome</keyword>
<dbReference type="Proteomes" id="UP000279275">
    <property type="component" value="Unassembled WGS sequence"/>
</dbReference>
<name>A0A3M2L6H2_9NOCA</name>
<proteinExistence type="predicted"/>
<dbReference type="Gene3D" id="3.40.710.10">
    <property type="entry name" value="DD-peptidase/beta-lactamase superfamily"/>
    <property type="match status" value="1"/>
</dbReference>
<dbReference type="EMBL" id="RFFH01000011">
    <property type="protein sequence ID" value="RMI30128.1"/>
    <property type="molecule type" value="Genomic_DNA"/>
</dbReference>
<organism evidence="3 4">
    <name type="scientific">Nocardia stercoris</name>
    <dbReference type="NCBI Taxonomy" id="2483361"/>
    <lineage>
        <taxon>Bacteria</taxon>
        <taxon>Bacillati</taxon>
        <taxon>Actinomycetota</taxon>
        <taxon>Actinomycetes</taxon>
        <taxon>Mycobacteriales</taxon>
        <taxon>Nocardiaceae</taxon>
        <taxon>Nocardia</taxon>
    </lineage>
</organism>
<feature type="region of interest" description="Disordered" evidence="1">
    <location>
        <begin position="1"/>
        <end position="34"/>
    </location>
</feature>
<dbReference type="InterPro" id="IPR001466">
    <property type="entry name" value="Beta-lactam-related"/>
</dbReference>
<evidence type="ECO:0000313" key="4">
    <source>
        <dbReference type="Proteomes" id="UP000279275"/>
    </source>
</evidence>
<dbReference type="OrthoDB" id="9773047at2"/>
<dbReference type="SUPFAM" id="SSF56601">
    <property type="entry name" value="beta-lactamase/transpeptidase-like"/>
    <property type="match status" value="1"/>
</dbReference>
<reference evidence="3 4" key="1">
    <citation type="submission" date="2018-10" db="EMBL/GenBank/DDBJ databases">
        <title>Isolation from cow dung.</title>
        <authorList>
            <person name="Ling L."/>
        </authorList>
    </citation>
    <scope>NUCLEOTIDE SEQUENCE [LARGE SCALE GENOMIC DNA]</scope>
    <source>
        <strain evidence="3 4">NEAU-LL90</strain>
    </source>
</reference>
<dbReference type="AlphaFoldDB" id="A0A3M2L6H2"/>
<dbReference type="InterPro" id="IPR012338">
    <property type="entry name" value="Beta-lactam/transpept-like"/>
</dbReference>
<keyword evidence="3" id="KW-0378">Hydrolase</keyword>
<feature type="domain" description="Beta-lactamase-related" evidence="2">
    <location>
        <begin position="150"/>
        <end position="287"/>
    </location>
</feature>
<sequence>MIPSQGLSGNPVAGPATRHDVAGTGPASRLKRRIRRPIASSGKGHTVITHRARVRCTAGAVTLAFAASLLVSSGSAAAAAHDLSPDSPTCGVSSGRTFQTATAEQEGLDSARLADAMAYAVSVGRTNIQIFRRGCLIGRGPTNDRSDGVPWNLWSGTKGVVSLVAGIAYDQGKLELDAPIGTYLPPDFGDAAHRAITVRDLLTQTSGLATSTTMELLTSFGPIDPDVGAQAMGIPIVTPPGSTFAYSGRAVDLLSAVVEAAVGEPFQQFAQRELFDPLGIERSDYYWAHDRSGHTYGFGNLLIPPVDFAKLGLLITDDGLWGDQRVISSDYLHQAHSSSPTNPCYGFLFWVGPGCAELPTFLPADSYTLAGFDMQNIFVVPSLDMTVVWTGGNGPTTNEMVPWEFWRRLYAAFDEPPIPDPGPYVDPDPLGPFRGIANNFNFPLLAGALGIGPDAYPSCTPLACRGETLAAPFTDQPPGCILYTCQGDDPRTPGIR</sequence>
<dbReference type="GO" id="GO:0016787">
    <property type="term" value="F:hydrolase activity"/>
    <property type="evidence" value="ECO:0007669"/>
    <property type="project" value="UniProtKB-KW"/>
</dbReference>